<organism evidence="2">
    <name type="scientific">Rosellinia necatrix</name>
    <name type="common">White root-rot fungus</name>
    <dbReference type="NCBI Taxonomy" id="77044"/>
    <lineage>
        <taxon>Eukaryota</taxon>
        <taxon>Fungi</taxon>
        <taxon>Dikarya</taxon>
        <taxon>Ascomycota</taxon>
        <taxon>Pezizomycotina</taxon>
        <taxon>Sordariomycetes</taxon>
        <taxon>Xylariomycetidae</taxon>
        <taxon>Xylariales</taxon>
        <taxon>Xylariaceae</taxon>
        <taxon>Rosellinia</taxon>
    </lineage>
</organism>
<protein>
    <submittedName>
        <fullName evidence="2">Putative major facilitator superfamily transporter</fullName>
    </submittedName>
</protein>
<sequence>MDASMFQALVQVESNSLPRAPQRAVSRTYPAVPQRDESIELRPLTRSSAAPTPSGPSTPQEERDVEMTAAGTPASVLDAAAEPANAFEVLPNLTDQPMNKFRYLACCTQNVIAGLTDSAPGALIPYIEK</sequence>
<feature type="region of interest" description="Disordered" evidence="1">
    <location>
        <begin position="16"/>
        <end position="74"/>
    </location>
</feature>
<proteinExistence type="predicted"/>
<dbReference type="OMA" id="FRYLACC"/>
<reference evidence="2" key="1">
    <citation type="submission" date="2016-03" db="EMBL/GenBank/DDBJ databases">
        <title>Draft genome sequence of Rosellinia necatrix.</title>
        <authorList>
            <person name="Kanematsu S."/>
        </authorList>
    </citation>
    <scope>NUCLEOTIDE SEQUENCE [LARGE SCALE GENOMIC DNA]</scope>
    <source>
        <strain evidence="2">W97</strain>
    </source>
</reference>
<gene>
    <name evidence="2" type="ORF">SAMD00023353_0103710</name>
</gene>
<feature type="compositionally biased region" description="Low complexity" evidence="1">
    <location>
        <begin position="47"/>
        <end position="59"/>
    </location>
</feature>
<keyword evidence="3" id="KW-1185">Reference proteome</keyword>
<name>A0A1S8A4Q5_ROSNE</name>
<evidence type="ECO:0000313" key="3">
    <source>
        <dbReference type="Proteomes" id="UP000054516"/>
    </source>
</evidence>
<evidence type="ECO:0000256" key="1">
    <source>
        <dbReference type="SAM" id="MobiDB-lite"/>
    </source>
</evidence>
<evidence type="ECO:0000313" key="2">
    <source>
        <dbReference type="EMBL" id="GAW25088.1"/>
    </source>
</evidence>
<dbReference type="EMBL" id="DF977446">
    <property type="protein sequence ID" value="GAW25088.1"/>
    <property type="molecule type" value="Genomic_DNA"/>
</dbReference>
<dbReference type="OrthoDB" id="413079at2759"/>
<dbReference type="Proteomes" id="UP000054516">
    <property type="component" value="Unassembled WGS sequence"/>
</dbReference>
<accession>A0A1S8A4Q5</accession>
<dbReference type="AlphaFoldDB" id="A0A1S8A4Q5"/>